<dbReference type="STRING" id="179408.Osc7112_0938"/>
<dbReference type="SUPFAM" id="SSF111369">
    <property type="entry name" value="HlyD-like secretion proteins"/>
    <property type="match status" value="2"/>
</dbReference>
<dbReference type="GO" id="GO:0015562">
    <property type="term" value="F:efflux transmembrane transporter activity"/>
    <property type="evidence" value="ECO:0007669"/>
    <property type="project" value="TreeGrafter"/>
</dbReference>
<comment type="subcellular location">
    <subcellularLocation>
        <location evidence="1">Cell membrane</location>
    </subcellularLocation>
</comment>
<evidence type="ECO:0000259" key="5">
    <source>
        <dbReference type="Pfam" id="PF25944"/>
    </source>
</evidence>
<evidence type="ECO:0000256" key="4">
    <source>
        <dbReference type="SAM" id="MobiDB-lite"/>
    </source>
</evidence>
<feature type="compositionally biased region" description="Basic and acidic residues" evidence="4">
    <location>
        <begin position="41"/>
        <end position="62"/>
    </location>
</feature>
<dbReference type="Gene3D" id="1.10.287.470">
    <property type="entry name" value="Helix hairpin bin"/>
    <property type="match status" value="2"/>
</dbReference>
<evidence type="ECO:0000256" key="1">
    <source>
        <dbReference type="ARBA" id="ARBA00004236"/>
    </source>
</evidence>
<dbReference type="NCBIfam" id="TIGR01730">
    <property type="entry name" value="RND_mfp"/>
    <property type="match status" value="1"/>
</dbReference>
<dbReference type="OrthoDB" id="5379451at2"/>
<dbReference type="PANTHER" id="PTHR30469:SF39">
    <property type="entry name" value="SLL0180 PROTEIN"/>
    <property type="match status" value="1"/>
</dbReference>
<dbReference type="GO" id="GO:1990281">
    <property type="term" value="C:efflux pump complex"/>
    <property type="evidence" value="ECO:0007669"/>
    <property type="project" value="TreeGrafter"/>
</dbReference>
<comment type="similarity">
    <text evidence="2">Belongs to the membrane fusion protein (MFP) (TC 8.A.1) family.</text>
</comment>
<proteinExistence type="inferred from homology"/>
<protein>
    <submittedName>
        <fullName evidence="6">Efflux transporter, RND family, MFP subunit</fullName>
    </submittedName>
</protein>
<dbReference type="Gene3D" id="2.40.50.100">
    <property type="match status" value="2"/>
</dbReference>
<dbReference type="InterPro" id="IPR058626">
    <property type="entry name" value="MdtA-like_b-barrel"/>
</dbReference>
<dbReference type="PATRIC" id="fig|179408.3.peg.1165"/>
<gene>
    <name evidence="6" type="ORF">Osc7112_0938</name>
</gene>
<dbReference type="AlphaFoldDB" id="K9VE44"/>
<keyword evidence="3" id="KW-0175">Coiled coil</keyword>
<evidence type="ECO:0000256" key="3">
    <source>
        <dbReference type="SAM" id="Coils"/>
    </source>
</evidence>
<dbReference type="PANTHER" id="PTHR30469">
    <property type="entry name" value="MULTIDRUG RESISTANCE PROTEIN MDTA"/>
    <property type="match status" value="1"/>
</dbReference>
<dbReference type="HOGENOM" id="CLU_018816_1_2_3"/>
<feature type="region of interest" description="Disordered" evidence="4">
    <location>
        <begin position="1"/>
        <end position="78"/>
    </location>
</feature>
<name>K9VE44_9CYAN</name>
<dbReference type="Pfam" id="PF25944">
    <property type="entry name" value="Beta-barrel_RND"/>
    <property type="match status" value="1"/>
</dbReference>
<dbReference type="EMBL" id="CP003614">
    <property type="protein sequence ID" value="AFZ05505.1"/>
    <property type="molecule type" value="Genomic_DNA"/>
</dbReference>
<feature type="compositionally biased region" description="Basic and acidic residues" evidence="4">
    <location>
        <begin position="24"/>
        <end position="34"/>
    </location>
</feature>
<dbReference type="InterPro" id="IPR006143">
    <property type="entry name" value="RND_pump_MFP"/>
</dbReference>
<dbReference type="FunFam" id="2.40.420.20:FF:000007">
    <property type="entry name" value="HAE1 family efflux pump MFP component"/>
    <property type="match status" value="1"/>
</dbReference>
<feature type="coiled-coil region" evidence="3">
    <location>
        <begin position="264"/>
        <end position="406"/>
    </location>
</feature>
<evidence type="ECO:0000313" key="7">
    <source>
        <dbReference type="Proteomes" id="UP000010478"/>
    </source>
</evidence>
<feature type="domain" description="Multidrug resistance protein MdtA-like beta-barrel" evidence="5">
    <location>
        <begin position="439"/>
        <end position="518"/>
    </location>
</feature>
<dbReference type="eggNOG" id="COG0845">
    <property type="taxonomic scope" value="Bacteria"/>
</dbReference>
<organism evidence="6 7">
    <name type="scientific">Phormidium nigroviride PCC 7112</name>
    <dbReference type="NCBI Taxonomy" id="179408"/>
    <lineage>
        <taxon>Bacteria</taxon>
        <taxon>Bacillati</taxon>
        <taxon>Cyanobacteriota</taxon>
        <taxon>Cyanophyceae</taxon>
        <taxon>Oscillatoriophycideae</taxon>
        <taxon>Oscillatoriales</taxon>
        <taxon>Oscillatoriaceae</taxon>
        <taxon>Phormidium</taxon>
    </lineage>
</organism>
<dbReference type="Gene3D" id="2.40.30.170">
    <property type="match status" value="1"/>
</dbReference>
<dbReference type="KEGG" id="oni:Osc7112_0938"/>
<evidence type="ECO:0000256" key="2">
    <source>
        <dbReference type="ARBA" id="ARBA00009477"/>
    </source>
</evidence>
<dbReference type="RefSeq" id="WP_015174833.1">
    <property type="nucleotide sequence ID" value="NC_019729.1"/>
</dbReference>
<reference evidence="6 7" key="1">
    <citation type="submission" date="2012-05" db="EMBL/GenBank/DDBJ databases">
        <title>Finished chromosome of genome of Oscillatoria sp. PCC 7112.</title>
        <authorList>
            <consortium name="US DOE Joint Genome Institute"/>
            <person name="Gugger M."/>
            <person name="Coursin T."/>
            <person name="Rippka R."/>
            <person name="Tandeau De Marsac N."/>
            <person name="Huntemann M."/>
            <person name="Wei C.-L."/>
            <person name="Han J."/>
            <person name="Detter J.C."/>
            <person name="Han C."/>
            <person name="Tapia R."/>
            <person name="Davenport K."/>
            <person name="Daligault H."/>
            <person name="Erkkila T."/>
            <person name="Gu W."/>
            <person name="Munk A.C.C."/>
            <person name="Teshima H."/>
            <person name="Xu Y."/>
            <person name="Chain P."/>
            <person name="Chen A."/>
            <person name="Krypides N."/>
            <person name="Mavromatis K."/>
            <person name="Markowitz V."/>
            <person name="Szeto E."/>
            <person name="Ivanova N."/>
            <person name="Mikhailova N."/>
            <person name="Ovchinnikova G."/>
            <person name="Pagani I."/>
            <person name="Pati A."/>
            <person name="Goodwin L."/>
            <person name="Peters L."/>
            <person name="Pitluck S."/>
            <person name="Woyke T."/>
            <person name="Kerfeld C."/>
        </authorList>
    </citation>
    <scope>NUCLEOTIDE SEQUENCE [LARGE SCALE GENOMIC DNA]</scope>
    <source>
        <strain evidence="6 7">PCC 7112</strain>
    </source>
</reference>
<keyword evidence="7" id="KW-1185">Reference proteome</keyword>
<dbReference type="Proteomes" id="UP000010478">
    <property type="component" value="Chromosome"/>
</dbReference>
<evidence type="ECO:0000313" key="6">
    <source>
        <dbReference type="EMBL" id="AFZ05505.1"/>
    </source>
</evidence>
<dbReference type="Gene3D" id="2.40.420.20">
    <property type="match status" value="1"/>
</dbReference>
<accession>K9VE44</accession>
<sequence length="620" mass="66577">MSYSKSPESVVEAEEQKSPTPQLHPRDADSDRPQDSATVVDRPEAVAKPELHPTDADSDRPQDFPPIADRPQPGKPRSRWPLIAALAIATGAAGFGWYSWQSGQNRAQQPAAAAQPKGIPVKLAAVQTSSVQDASEFVSSLEAKRSVEIKPEAEGLVTEIFVKSGDFINKGQAIARIKSDSAQADLRQSQANLIRAQSHLAELQAGTRPEEIAQAQAQVAQAQANLAQLRSGSRPEEIGQAQARVSQAEADLADAQTGSLLEEIAQARAQIEASTAEAKLASQQLARYQALAKEGAESANTLEEYTQKAGTAKANLREAQRRFEQRQKNRQAEIERRTAALQQQRQALRQLQNGSRPEEIAKAEAEVAQAKSRLAQLANGTRQEQLDQAQAQVAEAAAQVRGFEVQLQETAVIAPFAGVIGDIPVKVGDYLKKGDAIATLTENQVLDLRLSIPLERQPQLRLGLPVQMLDAQGKAIAQGQISFISPNVSANSQTILAKATFPNPSGELLNLQFVKAKVIWKQNPGILVPVTAVTRLGGETFVFTAQKPEQPKPGMPPLVARQKSVKLGAIEGNNYQVIEGLKAGEKIVTAGILNLTDGVPIMAQEEGQGAGKKSPVESKK</sequence>